<sequence>MFYHPQSRLANIFISNYVYLITYVDETELAAKVYNDQAGFVSQLLSQESTPSHWSVEDNTASDYHPYHSNADGLPFIISAPLAAQQQYATAASPSGLLQTNDEFRLEVLPLKSRQSPLDSRKSLSNGADVGSGGVSIGNASPQLASLYLTEPVWPLRSALEAMLLRYFTRNFAPWIDLCDPLTLFQGLVPRRAGTCPVLLNAIFALAARHLSHTSGYDNFAANRYHDKCLNLFIPLFQHRAVFSDENLFAATVIFQILEQMEVKNIGLDIKSYLLSIYQFVNHGGYYIKPRNLSAAAFWAGLRQDIYSAAIGNQPVRVNIETPIVDRSLEPINDDAAWANRAVAHCADVLNFCFSQNHDVFPSLGSTSGTFSTTERWHRLREWGRAWQMFLPKSFVPILDRKRVSRVCTFSTLSKLSMASHLINLKLFAQFAVTGVQHHILAQLFLIRFDPNIPRIGGQRKSAIRRMKVKPQYSYTINTRSLSFKFHSKLPLPWQYTHHIQHLVRCLCGIGVHNKWSPPALFTACIGVAAFGDLFENRKDQEALLDIFCRASRDHAWPTESVQKRMMESWRWPANANAN</sequence>
<evidence type="ECO:0000256" key="6">
    <source>
        <dbReference type="ARBA" id="ARBA00023242"/>
    </source>
</evidence>
<dbReference type="GO" id="GO:0005634">
    <property type="term" value="C:nucleus"/>
    <property type="evidence" value="ECO:0007669"/>
    <property type="project" value="UniProtKB-SubCell"/>
</dbReference>
<evidence type="ECO:0000313" key="8">
    <source>
        <dbReference type="Proteomes" id="UP000294847"/>
    </source>
</evidence>
<dbReference type="EMBL" id="CP034204">
    <property type="protein sequence ID" value="QBZ53276.1"/>
    <property type="molecule type" value="Genomic_DNA"/>
</dbReference>
<comment type="subcellular location">
    <subcellularLocation>
        <location evidence="1">Nucleus</location>
    </subcellularLocation>
</comment>
<dbReference type="PANTHER" id="PTHR37534">
    <property type="entry name" value="TRANSCRIPTIONAL ACTIVATOR PROTEIN UGA3"/>
    <property type="match status" value="1"/>
</dbReference>
<dbReference type="GO" id="GO:0000976">
    <property type="term" value="F:transcription cis-regulatory region binding"/>
    <property type="evidence" value="ECO:0007669"/>
    <property type="project" value="TreeGrafter"/>
</dbReference>
<evidence type="ECO:0000256" key="2">
    <source>
        <dbReference type="ARBA" id="ARBA00022833"/>
    </source>
</evidence>
<evidence type="ECO:0000256" key="3">
    <source>
        <dbReference type="ARBA" id="ARBA00023015"/>
    </source>
</evidence>
<evidence type="ECO:0000256" key="1">
    <source>
        <dbReference type="ARBA" id="ARBA00004123"/>
    </source>
</evidence>
<dbReference type="InterPro" id="IPR021858">
    <property type="entry name" value="Fun_TF"/>
</dbReference>
<name>A0A4P7MYD6_PYROR</name>
<keyword evidence="2" id="KW-0862">Zinc</keyword>
<protein>
    <submittedName>
        <fullName evidence="7">Uncharacterized protein</fullName>
    </submittedName>
</protein>
<organism evidence="7 8">
    <name type="scientific">Pyricularia oryzae</name>
    <name type="common">Rice blast fungus</name>
    <name type="synonym">Magnaporthe oryzae</name>
    <dbReference type="NCBI Taxonomy" id="318829"/>
    <lineage>
        <taxon>Eukaryota</taxon>
        <taxon>Fungi</taxon>
        <taxon>Dikarya</taxon>
        <taxon>Ascomycota</taxon>
        <taxon>Pezizomycotina</taxon>
        <taxon>Sordariomycetes</taxon>
        <taxon>Sordariomycetidae</taxon>
        <taxon>Magnaporthales</taxon>
        <taxon>Pyriculariaceae</taxon>
        <taxon>Pyricularia</taxon>
    </lineage>
</organism>
<evidence type="ECO:0000256" key="5">
    <source>
        <dbReference type="ARBA" id="ARBA00023163"/>
    </source>
</evidence>
<dbReference type="GO" id="GO:0003700">
    <property type="term" value="F:DNA-binding transcription factor activity"/>
    <property type="evidence" value="ECO:0007669"/>
    <property type="project" value="TreeGrafter"/>
</dbReference>
<keyword evidence="4" id="KW-0238">DNA-binding</keyword>
<dbReference type="Proteomes" id="UP000294847">
    <property type="component" value="Chromosome 1"/>
</dbReference>
<evidence type="ECO:0000256" key="4">
    <source>
        <dbReference type="ARBA" id="ARBA00023125"/>
    </source>
</evidence>
<keyword evidence="5" id="KW-0804">Transcription</keyword>
<accession>A0A4P7MYD6</accession>
<dbReference type="PANTHER" id="PTHR37534:SF2">
    <property type="entry name" value="N-ACETYLTRANSFERASE DOMAIN-CONTAINING PROTEIN"/>
    <property type="match status" value="1"/>
</dbReference>
<dbReference type="GO" id="GO:0045944">
    <property type="term" value="P:positive regulation of transcription by RNA polymerase II"/>
    <property type="evidence" value="ECO:0007669"/>
    <property type="project" value="TreeGrafter"/>
</dbReference>
<evidence type="ECO:0000313" key="7">
    <source>
        <dbReference type="EMBL" id="QBZ53276.1"/>
    </source>
</evidence>
<keyword evidence="3" id="KW-0805">Transcription regulation</keyword>
<keyword evidence="6" id="KW-0539">Nucleus</keyword>
<dbReference type="Pfam" id="PF11951">
    <property type="entry name" value="Fungal_trans_2"/>
    <property type="match status" value="1"/>
</dbReference>
<gene>
    <name evidence="7" type="ORF">PoMZ_08951</name>
</gene>
<dbReference type="AlphaFoldDB" id="A0A4P7MYD6"/>
<reference evidence="7 8" key="1">
    <citation type="journal article" date="2019" name="Mol. Biol. Evol.">
        <title>Blast fungal genomes show frequent chromosomal changes, gene gains and losses, and effector gene turnover.</title>
        <authorList>
            <person name="Gomez Luciano L.B."/>
            <person name="Jason Tsai I."/>
            <person name="Chuma I."/>
            <person name="Tosa Y."/>
            <person name="Chen Y.H."/>
            <person name="Li J.Y."/>
            <person name="Li M.Y."/>
            <person name="Jade Lu M.Y."/>
            <person name="Nakayashiki H."/>
            <person name="Li W.H."/>
        </authorList>
    </citation>
    <scope>NUCLEOTIDE SEQUENCE [LARGE SCALE GENOMIC DNA]</scope>
    <source>
        <strain evidence="7">MZ5-1-6</strain>
    </source>
</reference>
<proteinExistence type="predicted"/>